<evidence type="ECO:0000313" key="2">
    <source>
        <dbReference type="EMBL" id="MFL9843520.1"/>
    </source>
</evidence>
<dbReference type="PANTHER" id="PTHR41913">
    <property type="entry name" value="DUF1684 DOMAIN-CONTAINING PROTEIN"/>
    <property type="match status" value="1"/>
</dbReference>
<evidence type="ECO:0000256" key="1">
    <source>
        <dbReference type="SAM" id="SignalP"/>
    </source>
</evidence>
<protein>
    <submittedName>
        <fullName evidence="2">DUF1684 domain-containing protein</fullName>
    </submittedName>
</protein>
<dbReference type="RefSeq" id="WP_408083774.1">
    <property type="nucleotide sequence ID" value="NZ_JBELPZ010000002.1"/>
</dbReference>
<proteinExistence type="predicted"/>
<feature type="chain" id="PRO_5047071375" evidence="1">
    <location>
        <begin position="19"/>
        <end position="201"/>
    </location>
</feature>
<dbReference type="PANTHER" id="PTHR41913:SF1">
    <property type="entry name" value="DUF1684 DOMAIN-CONTAINING PROTEIN"/>
    <property type="match status" value="1"/>
</dbReference>
<comment type="caution">
    <text evidence="2">The sequence shown here is derived from an EMBL/GenBank/DDBJ whole genome shotgun (WGS) entry which is preliminary data.</text>
</comment>
<keyword evidence="1" id="KW-0732">Signal</keyword>
<sequence>MKLIITLIALAATLTLKAQECSEQTVKKWQQEINGEYADATTSPLIKKDLKKFQSLDFYPVDMQYCVTAKLVRTPNEKPFDMATTTARTSKHVKYGELHFTLKGKKCRLDVFRNLELARLDKYKDYLFLPFTDLSSGEESYGGGRYIDLKMPTKGDTLQVDFNTAYNPYCAYNHEYSCPIPPSQNYLEVDVKAGVKAFKKK</sequence>
<evidence type="ECO:0000313" key="3">
    <source>
        <dbReference type="Proteomes" id="UP001629156"/>
    </source>
</evidence>
<dbReference type="EMBL" id="JBELPZ010000002">
    <property type="protein sequence ID" value="MFL9843520.1"/>
    <property type="molecule type" value="Genomic_DNA"/>
</dbReference>
<feature type="signal peptide" evidence="1">
    <location>
        <begin position="1"/>
        <end position="18"/>
    </location>
</feature>
<dbReference type="Pfam" id="PF07920">
    <property type="entry name" value="DUF1684"/>
    <property type="match status" value="1"/>
</dbReference>
<organism evidence="2 3">
    <name type="scientific">Flavobacterium rhizosphaerae</name>
    <dbReference type="NCBI Taxonomy" id="3163298"/>
    <lineage>
        <taxon>Bacteria</taxon>
        <taxon>Pseudomonadati</taxon>
        <taxon>Bacteroidota</taxon>
        <taxon>Flavobacteriia</taxon>
        <taxon>Flavobacteriales</taxon>
        <taxon>Flavobacteriaceae</taxon>
        <taxon>Flavobacterium</taxon>
    </lineage>
</organism>
<gene>
    <name evidence="2" type="ORF">ABS766_03710</name>
</gene>
<dbReference type="InterPro" id="IPR012467">
    <property type="entry name" value="DUF1684"/>
</dbReference>
<accession>A0ABW8YU89</accession>
<keyword evidence="3" id="KW-1185">Reference proteome</keyword>
<dbReference type="Proteomes" id="UP001629156">
    <property type="component" value="Unassembled WGS sequence"/>
</dbReference>
<reference evidence="2 3" key="1">
    <citation type="submission" date="2024-06" db="EMBL/GenBank/DDBJ databases">
        <authorList>
            <person name="Kaempfer P."/>
            <person name="Viver T."/>
        </authorList>
    </citation>
    <scope>NUCLEOTIDE SEQUENCE [LARGE SCALE GENOMIC DNA]</scope>
    <source>
        <strain evidence="2 3">ST-119</strain>
    </source>
</reference>
<name>A0ABW8YU89_9FLAO</name>